<sequence>MGNTPSSTNSHADLYEQYLNEQKRIIAAQQEQINNLTRMNLKNNPVNQPHRIPSNVYLQSMPIQQPRNTYMNDSHQQPMPQIDYDKMPSAKSQKEKLNPYKILGISKQFDEKSLKKAYLKKALVTHPDRGGSALEFQQVSIAYTLLLKKLNDMNNNHQHNDLRNNSRDFSQNQSQNNLRNKNMSDNFDINMFNKIYEDNKLDDVYDRGYGDWMKKDDRSIEQPKMFNKSFNKDLFNHEFDKYKVQQQKKMGSQVIKYDEPQVDISMRGKDSLMVLGQNNVADFSGTSEGGLNFRDYKDAFTNSCLIDTGSMNISNRSNSIQDVERSRSNISYQMSEQDLRKQHLSKSRQEQEEQDRIHRLNQQDNRAFTMYDKIHSRLIGYQ</sequence>
<evidence type="ECO:0000256" key="1">
    <source>
        <dbReference type="SAM" id="MobiDB-lite"/>
    </source>
</evidence>
<dbReference type="AlphaFoldDB" id="A0A6C0C4H6"/>
<feature type="region of interest" description="Disordered" evidence="1">
    <location>
        <begin position="156"/>
        <end position="183"/>
    </location>
</feature>
<organism evidence="3">
    <name type="scientific">viral metagenome</name>
    <dbReference type="NCBI Taxonomy" id="1070528"/>
    <lineage>
        <taxon>unclassified sequences</taxon>
        <taxon>metagenomes</taxon>
        <taxon>organismal metagenomes</taxon>
    </lineage>
</organism>
<dbReference type="Pfam" id="PF00226">
    <property type="entry name" value="DnaJ"/>
    <property type="match status" value="1"/>
</dbReference>
<reference evidence="3" key="1">
    <citation type="journal article" date="2020" name="Nature">
        <title>Giant virus diversity and host interactions through global metagenomics.</title>
        <authorList>
            <person name="Schulz F."/>
            <person name="Roux S."/>
            <person name="Paez-Espino D."/>
            <person name="Jungbluth S."/>
            <person name="Walsh D.A."/>
            <person name="Denef V.J."/>
            <person name="McMahon K.D."/>
            <person name="Konstantinidis K.T."/>
            <person name="Eloe-Fadrosh E.A."/>
            <person name="Kyrpides N.C."/>
            <person name="Woyke T."/>
        </authorList>
    </citation>
    <scope>NUCLEOTIDE SEQUENCE</scope>
    <source>
        <strain evidence="3">GVMAG-M-3300020187-37</strain>
    </source>
</reference>
<protein>
    <recommendedName>
        <fullName evidence="2">J domain-containing protein</fullName>
    </recommendedName>
</protein>
<dbReference type="InterPro" id="IPR052276">
    <property type="entry name" value="Diphthamide-biosynth_chaperone"/>
</dbReference>
<feature type="domain" description="J" evidence="2">
    <location>
        <begin position="98"/>
        <end position="163"/>
    </location>
</feature>
<dbReference type="PRINTS" id="PR00625">
    <property type="entry name" value="JDOMAIN"/>
</dbReference>
<dbReference type="InterPro" id="IPR001623">
    <property type="entry name" value="DnaJ_domain"/>
</dbReference>
<dbReference type="PANTHER" id="PTHR44240">
    <property type="entry name" value="DNAJ DOMAIN (PROKARYOTIC HEAT SHOCK PROTEIN)-RELATED"/>
    <property type="match status" value="1"/>
</dbReference>
<dbReference type="EMBL" id="MN739345">
    <property type="protein sequence ID" value="QHS99605.1"/>
    <property type="molecule type" value="Genomic_DNA"/>
</dbReference>
<feature type="compositionally biased region" description="Polar residues" evidence="1">
    <location>
        <begin position="167"/>
        <end position="183"/>
    </location>
</feature>
<dbReference type="SMART" id="SM00271">
    <property type="entry name" value="DnaJ"/>
    <property type="match status" value="1"/>
</dbReference>
<accession>A0A6C0C4H6</accession>
<evidence type="ECO:0000259" key="2">
    <source>
        <dbReference type="PROSITE" id="PS50076"/>
    </source>
</evidence>
<dbReference type="PROSITE" id="PS50076">
    <property type="entry name" value="DNAJ_2"/>
    <property type="match status" value="1"/>
</dbReference>
<dbReference type="InterPro" id="IPR036869">
    <property type="entry name" value="J_dom_sf"/>
</dbReference>
<dbReference type="PANTHER" id="PTHR44240:SF10">
    <property type="entry name" value="J DOMAIN-CONTAINING PROTEIN"/>
    <property type="match status" value="1"/>
</dbReference>
<name>A0A6C0C4H6_9ZZZZ</name>
<dbReference type="SUPFAM" id="SSF46565">
    <property type="entry name" value="Chaperone J-domain"/>
    <property type="match status" value="1"/>
</dbReference>
<dbReference type="CDD" id="cd06257">
    <property type="entry name" value="DnaJ"/>
    <property type="match status" value="1"/>
</dbReference>
<evidence type="ECO:0000313" key="3">
    <source>
        <dbReference type="EMBL" id="QHS99605.1"/>
    </source>
</evidence>
<proteinExistence type="predicted"/>
<dbReference type="Gene3D" id="1.10.287.110">
    <property type="entry name" value="DnaJ domain"/>
    <property type="match status" value="1"/>
</dbReference>